<dbReference type="InterPro" id="IPR010982">
    <property type="entry name" value="Lambda_DNA-bd_dom_sf"/>
</dbReference>
<feature type="domain" description="HTH cro/C1-type" evidence="1">
    <location>
        <begin position="236"/>
        <end position="291"/>
    </location>
</feature>
<gene>
    <name evidence="2" type="ORF">IDH41_13055</name>
</gene>
<dbReference type="Pfam" id="PF13443">
    <property type="entry name" value="HTH_26"/>
    <property type="match status" value="1"/>
</dbReference>
<dbReference type="InterPro" id="IPR001387">
    <property type="entry name" value="Cro/C1-type_HTH"/>
</dbReference>
<dbReference type="AlphaFoldDB" id="A0A927CNR2"/>
<dbReference type="RefSeq" id="WP_190861686.1">
    <property type="nucleotide sequence ID" value="NZ_JACXIY010000015.1"/>
</dbReference>
<dbReference type="PROSITE" id="PS50943">
    <property type="entry name" value="HTH_CROC1"/>
    <property type="match status" value="1"/>
</dbReference>
<keyword evidence="3" id="KW-1185">Reference proteome</keyword>
<dbReference type="SUPFAM" id="SSF47413">
    <property type="entry name" value="lambda repressor-like DNA-binding domains"/>
    <property type="match status" value="1"/>
</dbReference>
<dbReference type="EMBL" id="JACXIY010000015">
    <property type="protein sequence ID" value="MBD2869511.1"/>
    <property type="molecule type" value="Genomic_DNA"/>
</dbReference>
<reference evidence="2" key="1">
    <citation type="submission" date="2020-09" db="EMBL/GenBank/DDBJ databases">
        <title>A novel bacterium of genus Paenibacillus, isolated from South China Sea.</title>
        <authorList>
            <person name="Huang H."/>
            <person name="Mo K."/>
            <person name="Hu Y."/>
        </authorList>
    </citation>
    <scope>NUCLEOTIDE SEQUENCE</scope>
    <source>
        <strain evidence="2">IB182493</strain>
    </source>
</reference>
<name>A0A927CNR2_9BACL</name>
<dbReference type="Gene3D" id="1.10.260.40">
    <property type="entry name" value="lambda repressor-like DNA-binding domains"/>
    <property type="match status" value="1"/>
</dbReference>
<organism evidence="2 3">
    <name type="scientific">Paenibacillus arenilitoris</name>
    <dbReference type="NCBI Taxonomy" id="2772299"/>
    <lineage>
        <taxon>Bacteria</taxon>
        <taxon>Bacillati</taxon>
        <taxon>Bacillota</taxon>
        <taxon>Bacilli</taxon>
        <taxon>Bacillales</taxon>
        <taxon>Paenibacillaceae</taxon>
        <taxon>Paenibacillus</taxon>
    </lineage>
</organism>
<protein>
    <submittedName>
        <fullName evidence="2">Helix-turn-helix transcriptional regulator</fullName>
    </submittedName>
</protein>
<comment type="caution">
    <text evidence="2">The sequence shown here is derived from an EMBL/GenBank/DDBJ whole genome shotgun (WGS) entry which is preliminary data.</text>
</comment>
<evidence type="ECO:0000313" key="3">
    <source>
        <dbReference type="Proteomes" id="UP000632125"/>
    </source>
</evidence>
<sequence length="297" mass="33976">MSVYHQIFQLSDRPMVILMQNKRETKIEDANVAFVRLTGYRLPEMQARANEHITQRYFVDPSQTLLKSEVVIYTKKKKPVSIRVNQQPLPAEERDDARRSLIIIEDLSAYKWIEKQCAKNKVLISGTLDCNQHIRFLRDSLAPLLFEPDNRLEDETLMAFIADADHERLKKALHSASRTKKEGSLKLQTSKLSGIELELSITFAPILDGFDEVKEFAFVILDLKPVDDKISASMKLKIWMAKRDMSAAQLSIATGISIQTISKLRNGKIKKPQRLTAELIASELQVEIGEIWDAIRK</sequence>
<accession>A0A927CNR2</accession>
<evidence type="ECO:0000313" key="2">
    <source>
        <dbReference type="EMBL" id="MBD2869511.1"/>
    </source>
</evidence>
<dbReference type="SMART" id="SM00530">
    <property type="entry name" value="HTH_XRE"/>
    <property type="match status" value="1"/>
</dbReference>
<dbReference type="Proteomes" id="UP000632125">
    <property type="component" value="Unassembled WGS sequence"/>
</dbReference>
<dbReference type="GO" id="GO:0003677">
    <property type="term" value="F:DNA binding"/>
    <property type="evidence" value="ECO:0007669"/>
    <property type="project" value="InterPro"/>
</dbReference>
<dbReference type="CDD" id="cd00093">
    <property type="entry name" value="HTH_XRE"/>
    <property type="match status" value="1"/>
</dbReference>
<evidence type="ECO:0000259" key="1">
    <source>
        <dbReference type="PROSITE" id="PS50943"/>
    </source>
</evidence>
<proteinExistence type="predicted"/>